<dbReference type="EMBL" id="CBXE010000485">
    <property type="protein sequence ID" value="CDL87342.1"/>
    <property type="molecule type" value="Genomic_DNA"/>
</dbReference>
<evidence type="ECO:0000313" key="2">
    <source>
        <dbReference type="Proteomes" id="UP000019197"/>
    </source>
</evidence>
<dbReference type="AlphaFoldDB" id="W1J997"/>
<reference evidence="1 2" key="1">
    <citation type="submission" date="2013-11" db="EMBL/GenBank/DDBJ databases">
        <title>Draft genome sequence and annotation of the entomopathogenic bacterium, Xenorhabdus cabanillasi strain JM26.</title>
        <authorList>
            <person name="Gualtieri M."/>
            <person name="Ogier J.C."/>
            <person name="Pages S."/>
            <person name="Givaudan A."/>
            <person name="Gaudriault S."/>
        </authorList>
    </citation>
    <scope>NUCLEOTIDE SEQUENCE [LARGE SCALE GENOMIC DNA]</scope>
    <source>
        <strain evidence="1 2">JM26</strain>
    </source>
</reference>
<proteinExistence type="predicted"/>
<dbReference type="Proteomes" id="UP000019197">
    <property type="component" value="Unassembled WGS sequence"/>
</dbReference>
<evidence type="ECO:0000313" key="1">
    <source>
        <dbReference type="EMBL" id="CDL87342.1"/>
    </source>
</evidence>
<name>W1J997_9GAMM</name>
<sequence length="41" mass="4776">MHPCYGMQKYSVVKTKKTGRFYGVKGLYAMGDYAKKYKNYA</sequence>
<organism evidence="1 2">
    <name type="scientific">Xenorhabdus cabanillasii JM26</name>
    <dbReference type="NCBI Taxonomy" id="1427517"/>
    <lineage>
        <taxon>Bacteria</taxon>
        <taxon>Pseudomonadati</taxon>
        <taxon>Pseudomonadota</taxon>
        <taxon>Gammaproteobacteria</taxon>
        <taxon>Enterobacterales</taxon>
        <taxon>Morganellaceae</taxon>
        <taxon>Xenorhabdus</taxon>
    </lineage>
</organism>
<protein>
    <submittedName>
        <fullName evidence="1">Uncharacterized protein</fullName>
    </submittedName>
</protein>
<gene>
    <name evidence="1" type="ORF">XCR1_890008</name>
</gene>
<accession>W1J997</accession>
<comment type="caution">
    <text evidence="1">The sequence shown here is derived from an EMBL/GenBank/DDBJ whole genome shotgun (WGS) entry which is preliminary data.</text>
</comment>